<dbReference type="InterPro" id="IPR029021">
    <property type="entry name" value="Prot-tyrosine_phosphatase-like"/>
</dbReference>
<evidence type="ECO:0000313" key="3">
    <source>
        <dbReference type="Proteomes" id="UP000051302"/>
    </source>
</evidence>
<dbReference type="SUPFAM" id="SSF52799">
    <property type="entry name" value="(Phosphotyrosine protein) phosphatases II"/>
    <property type="match status" value="1"/>
</dbReference>
<sequence>MRMANDNERVLNLERGVNFRELGGYQTTDGKTVKYHKVLRSAGLADLTDNDLQTLKNYGLKIDVDFRSKQEIDKKPDRRPEGVRYVWAPVFEEDETKSSEVQSDGYIPEIDGDPTDGYAHMIDVYRDIITKDSSKAAYRKFFTQLLLNKNDNEVLIFHCSAGKDRTGMGAVFFLTALGVPFETIKEDYLLTNVANKEFVDDLLGLLDSKGYKDPDVINSVRDLMTVHYNYLATAIKTIDKTYGNINNYIKNELKISSSEIESLKKIYLE</sequence>
<reference evidence="2 3" key="1">
    <citation type="journal article" date="2015" name="Genome Announc.">
        <title>Expanding the biotechnology potential of lactobacilli through comparative genomics of 213 strains and associated genera.</title>
        <authorList>
            <person name="Sun Z."/>
            <person name="Harris H.M."/>
            <person name="McCann A."/>
            <person name="Guo C."/>
            <person name="Argimon S."/>
            <person name="Zhang W."/>
            <person name="Yang X."/>
            <person name="Jeffery I.B."/>
            <person name="Cooney J.C."/>
            <person name="Kagawa T.F."/>
            <person name="Liu W."/>
            <person name="Song Y."/>
            <person name="Salvetti E."/>
            <person name="Wrobel A."/>
            <person name="Rasinkangas P."/>
            <person name="Parkhill J."/>
            <person name="Rea M.C."/>
            <person name="O'Sullivan O."/>
            <person name="Ritari J."/>
            <person name="Douillard F.P."/>
            <person name="Paul Ross R."/>
            <person name="Yang R."/>
            <person name="Briner A.E."/>
            <person name="Felis G.E."/>
            <person name="de Vos W.M."/>
            <person name="Barrangou R."/>
            <person name="Klaenhammer T.R."/>
            <person name="Caufield P.W."/>
            <person name="Cui Y."/>
            <person name="Zhang H."/>
            <person name="O'Toole P.W."/>
        </authorList>
    </citation>
    <scope>NUCLEOTIDE SEQUENCE [LARGE SCALE GENOMIC DNA]</scope>
    <source>
        <strain evidence="2 3">DSM 16982</strain>
    </source>
</reference>
<keyword evidence="3" id="KW-1185">Reference proteome</keyword>
<gene>
    <name evidence="2" type="ORF">FD31_GL000224</name>
</gene>
<dbReference type="Proteomes" id="UP000051302">
    <property type="component" value="Unassembled WGS sequence"/>
</dbReference>
<comment type="caution">
    <text evidence="2">The sequence shown here is derived from an EMBL/GenBank/DDBJ whole genome shotgun (WGS) entry which is preliminary data.</text>
</comment>
<dbReference type="STRING" id="1423774.FD31_GL000224"/>
<dbReference type="PANTHER" id="PTHR31126">
    <property type="entry name" value="TYROSINE-PROTEIN PHOSPHATASE"/>
    <property type="match status" value="1"/>
</dbReference>
<dbReference type="PROSITE" id="PS00383">
    <property type="entry name" value="TYR_PHOSPHATASE_1"/>
    <property type="match status" value="1"/>
</dbReference>
<dbReference type="EMBL" id="AZFV01000010">
    <property type="protein sequence ID" value="KRM17336.1"/>
    <property type="molecule type" value="Genomic_DNA"/>
</dbReference>
<dbReference type="Pfam" id="PF13350">
    <property type="entry name" value="Y_phosphatase3"/>
    <property type="match status" value="1"/>
</dbReference>
<accession>A0A0R1WHI1</accession>
<proteinExistence type="inferred from homology"/>
<dbReference type="AlphaFoldDB" id="A0A0R1WHI1"/>
<dbReference type="InterPro" id="IPR026893">
    <property type="entry name" value="Tyr/Ser_Pase_IphP-type"/>
</dbReference>
<evidence type="ECO:0000313" key="2">
    <source>
        <dbReference type="EMBL" id="KRM17336.1"/>
    </source>
</evidence>
<dbReference type="PATRIC" id="fig|1423774.3.peg.229"/>
<protein>
    <recommendedName>
        <fullName evidence="4">Protein tyrosine phosphatase</fullName>
    </recommendedName>
</protein>
<organism evidence="2 3">
    <name type="scientific">Companilactobacillus nantensis DSM 16982</name>
    <dbReference type="NCBI Taxonomy" id="1423774"/>
    <lineage>
        <taxon>Bacteria</taxon>
        <taxon>Bacillati</taxon>
        <taxon>Bacillota</taxon>
        <taxon>Bacilli</taxon>
        <taxon>Lactobacillales</taxon>
        <taxon>Lactobacillaceae</taxon>
        <taxon>Companilactobacillus</taxon>
    </lineage>
</organism>
<dbReference type="Gene3D" id="3.90.190.10">
    <property type="entry name" value="Protein tyrosine phosphatase superfamily"/>
    <property type="match status" value="1"/>
</dbReference>
<dbReference type="GO" id="GO:0004721">
    <property type="term" value="F:phosphoprotein phosphatase activity"/>
    <property type="evidence" value="ECO:0007669"/>
    <property type="project" value="InterPro"/>
</dbReference>
<dbReference type="PANTHER" id="PTHR31126:SF1">
    <property type="entry name" value="TYROSINE SPECIFIC PROTEIN PHOSPHATASES DOMAIN-CONTAINING PROTEIN"/>
    <property type="match status" value="1"/>
</dbReference>
<evidence type="ECO:0000256" key="1">
    <source>
        <dbReference type="ARBA" id="ARBA00009580"/>
    </source>
</evidence>
<comment type="similarity">
    <text evidence="1">Belongs to the protein-tyrosine phosphatase family.</text>
</comment>
<evidence type="ECO:0008006" key="4">
    <source>
        <dbReference type="Google" id="ProtNLM"/>
    </source>
</evidence>
<dbReference type="InterPro" id="IPR016130">
    <property type="entry name" value="Tyr_Pase_AS"/>
</dbReference>
<name>A0A0R1WHI1_9LACO</name>